<keyword evidence="2" id="KW-0732">Signal</keyword>
<dbReference type="SUPFAM" id="SSF50346">
    <property type="entry name" value="PRC-barrel domain"/>
    <property type="match status" value="2"/>
</dbReference>
<dbReference type="Proteomes" id="UP000283587">
    <property type="component" value="Unassembled WGS sequence"/>
</dbReference>
<evidence type="ECO:0000256" key="2">
    <source>
        <dbReference type="SAM" id="SignalP"/>
    </source>
</evidence>
<dbReference type="OrthoDB" id="7876889at2"/>
<name>A0A419AC16_9RHOB</name>
<evidence type="ECO:0000256" key="1">
    <source>
        <dbReference type="SAM" id="MobiDB-lite"/>
    </source>
</evidence>
<keyword evidence="4" id="KW-1185">Reference proteome</keyword>
<accession>A0A419AC16</accession>
<feature type="chain" id="PRO_5019511285" evidence="2">
    <location>
        <begin position="22"/>
        <end position="213"/>
    </location>
</feature>
<feature type="region of interest" description="Disordered" evidence="1">
    <location>
        <begin position="126"/>
        <end position="145"/>
    </location>
</feature>
<dbReference type="Gene3D" id="2.30.30.240">
    <property type="entry name" value="PRC-barrel domain"/>
    <property type="match status" value="1"/>
</dbReference>
<proteinExistence type="predicted"/>
<comment type="caution">
    <text evidence="3">The sequence shown here is derived from an EMBL/GenBank/DDBJ whole genome shotgun (WGS) entry which is preliminary data.</text>
</comment>
<evidence type="ECO:0000313" key="3">
    <source>
        <dbReference type="EMBL" id="RJL21525.1"/>
    </source>
</evidence>
<gene>
    <name evidence="3" type="ORF">D3P05_01245</name>
</gene>
<dbReference type="InterPro" id="IPR011033">
    <property type="entry name" value="PRC_barrel-like_sf"/>
</dbReference>
<reference evidence="4" key="1">
    <citation type="submission" date="2018-09" db="EMBL/GenBank/DDBJ databases">
        <title>Paracoccus onubensis nov. sp. a moderate halophilic bacterium isolated from Gruta de las Maravillas (Aracena, Spain).</title>
        <authorList>
            <person name="Jurado V."/>
            <person name="Gutierrez-Patricio S."/>
            <person name="Gonzalez-Pimentel J.L."/>
            <person name="Miller A.Z."/>
            <person name="Laiz L."/>
            <person name="Saiz-Jimenez C."/>
        </authorList>
    </citation>
    <scope>NUCLEOTIDE SEQUENCE [LARGE SCALE GENOMIC DNA]</scope>
    <source>
        <strain evidence="4">DSM 26381</strain>
    </source>
</reference>
<dbReference type="PANTHER" id="PTHR36505:SF1">
    <property type="entry name" value="BLR1072 PROTEIN"/>
    <property type="match status" value="1"/>
</dbReference>
<sequence length="213" mass="21689">MRKLLATSALAASLLCLPAHAQTESEEAPDATATQTDARLTITPPEGFAEENVVLSTDNLEGATVHDADGDEIGEVHGLVFSNGSSSIGGANGDGAAATPPDDAAAETEGAADDAAGSAGQIDETTTQAGAAQGTVGDPGPVDQMPLESAEITHAIIDVGGFLGLGEHRVAIPVADLVVFTNEDELRIYLPWTQEQLEALPEFDEDDPDTTGG</sequence>
<feature type="signal peptide" evidence="2">
    <location>
        <begin position="1"/>
        <end position="21"/>
    </location>
</feature>
<dbReference type="AlphaFoldDB" id="A0A419AC16"/>
<dbReference type="PANTHER" id="PTHR36505">
    <property type="entry name" value="BLR1072 PROTEIN"/>
    <property type="match status" value="1"/>
</dbReference>
<feature type="region of interest" description="Disordered" evidence="1">
    <location>
        <begin position="91"/>
        <end position="121"/>
    </location>
</feature>
<evidence type="ECO:0000313" key="4">
    <source>
        <dbReference type="Proteomes" id="UP000283587"/>
    </source>
</evidence>
<protein>
    <submittedName>
        <fullName evidence="3">Photosystem reaction center protein H</fullName>
    </submittedName>
</protein>
<dbReference type="RefSeq" id="WP_119896373.1">
    <property type="nucleotide sequence ID" value="NZ_QNRC01000021.1"/>
</dbReference>
<feature type="compositionally biased region" description="Low complexity" evidence="1">
    <location>
        <begin position="91"/>
        <end position="103"/>
    </location>
</feature>
<organism evidence="3 4">
    <name type="scientific">Paracoccus siganidrum</name>
    <dbReference type="NCBI Taxonomy" id="1276757"/>
    <lineage>
        <taxon>Bacteria</taxon>
        <taxon>Pseudomonadati</taxon>
        <taxon>Pseudomonadota</taxon>
        <taxon>Alphaproteobacteria</taxon>
        <taxon>Rhodobacterales</taxon>
        <taxon>Paracoccaceae</taxon>
        <taxon>Paracoccus</taxon>
    </lineage>
</organism>
<dbReference type="EMBL" id="QZEW01000004">
    <property type="protein sequence ID" value="RJL21525.1"/>
    <property type="molecule type" value="Genomic_DNA"/>
</dbReference>
<feature type="compositionally biased region" description="Low complexity" evidence="1">
    <location>
        <begin position="126"/>
        <end position="135"/>
    </location>
</feature>